<dbReference type="PROSITE" id="PS50893">
    <property type="entry name" value="ABC_TRANSPORTER_2"/>
    <property type="match status" value="1"/>
</dbReference>
<keyword evidence="1" id="KW-0547">Nucleotide-binding</keyword>
<evidence type="ECO:0000313" key="5">
    <source>
        <dbReference type="Proteomes" id="UP000295345"/>
    </source>
</evidence>
<dbReference type="InterPro" id="IPR003439">
    <property type="entry name" value="ABC_transporter-like_ATP-bd"/>
</dbReference>
<evidence type="ECO:0000313" key="4">
    <source>
        <dbReference type="EMBL" id="TDC71327.1"/>
    </source>
</evidence>
<keyword evidence="5" id="KW-1185">Reference proteome</keyword>
<dbReference type="GO" id="GO:0022857">
    <property type="term" value="F:transmembrane transporter activity"/>
    <property type="evidence" value="ECO:0007669"/>
    <property type="project" value="TreeGrafter"/>
</dbReference>
<evidence type="ECO:0000256" key="2">
    <source>
        <dbReference type="ARBA" id="ARBA00022840"/>
    </source>
</evidence>
<name>A0A4R4T3K6_9ACTN</name>
<organism evidence="4 5">
    <name type="scientific">Streptomyces hainanensis</name>
    <dbReference type="NCBI Taxonomy" id="402648"/>
    <lineage>
        <taxon>Bacteria</taxon>
        <taxon>Bacillati</taxon>
        <taxon>Actinomycetota</taxon>
        <taxon>Actinomycetes</taxon>
        <taxon>Kitasatosporales</taxon>
        <taxon>Streptomycetaceae</taxon>
        <taxon>Streptomyces</taxon>
    </lineage>
</organism>
<dbReference type="PANTHER" id="PTHR24220:SF685">
    <property type="entry name" value="ABC TRANSPORTER RELATED"/>
    <property type="match status" value="1"/>
</dbReference>
<dbReference type="InterPro" id="IPR003593">
    <property type="entry name" value="AAA+_ATPase"/>
</dbReference>
<feature type="non-terminal residue" evidence="4">
    <location>
        <position position="365"/>
    </location>
</feature>
<dbReference type="SMART" id="SM00382">
    <property type="entry name" value="AAA"/>
    <property type="match status" value="2"/>
</dbReference>
<dbReference type="AlphaFoldDB" id="A0A4R4T3K6"/>
<feature type="domain" description="ABC transporter" evidence="3">
    <location>
        <begin position="8"/>
        <end position="248"/>
    </location>
</feature>
<keyword evidence="2 4" id="KW-0067">ATP-binding</keyword>
<dbReference type="InterPro" id="IPR017871">
    <property type="entry name" value="ABC_transporter-like_CS"/>
</dbReference>
<protein>
    <submittedName>
        <fullName evidence="4">ABC transporter ATP-binding protein</fullName>
    </submittedName>
</protein>
<comment type="caution">
    <text evidence="4">The sequence shown here is derived from an EMBL/GenBank/DDBJ whole genome shotgun (WGS) entry which is preliminary data.</text>
</comment>
<dbReference type="GO" id="GO:0005886">
    <property type="term" value="C:plasma membrane"/>
    <property type="evidence" value="ECO:0007669"/>
    <property type="project" value="TreeGrafter"/>
</dbReference>
<dbReference type="SUPFAM" id="SSF52540">
    <property type="entry name" value="P-loop containing nucleoside triphosphate hydrolases"/>
    <property type="match status" value="2"/>
</dbReference>
<dbReference type="Gene3D" id="3.40.50.300">
    <property type="entry name" value="P-loop containing nucleotide triphosphate hydrolases"/>
    <property type="match status" value="2"/>
</dbReference>
<dbReference type="InterPro" id="IPR015854">
    <property type="entry name" value="ABC_transpr_LolD-like"/>
</dbReference>
<dbReference type="OrthoDB" id="2986442at2"/>
<reference evidence="4 5" key="1">
    <citation type="submission" date="2019-03" db="EMBL/GenBank/DDBJ databases">
        <title>Draft genome sequences of novel Actinobacteria.</title>
        <authorList>
            <person name="Sahin N."/>
            <person name="Ay H."/>
            <person name="Saygin H."/>
        </authorList>
    </citation>
    <scope>NUCLEOTIDE SEQUENCE [LARGE SCALE GENOMIC DNA]</scope>
    <source>
        <strain evidence="4 5">DSM 41900</strain>
    </source>
</reference>
<dbReference type="PROSITE" id="PS00211">
    <property type="entry name" value="ABC_TRANSPORTER_1"/>
    <property type="match status" value="1"/>
</dbReference>
<evidence type="ECO:0000259" key="3">
    <source>
        <dbReference type="PROSITE" id="PS50893"/>
    </source>
</evidence>
<dbReference type="EMBL" id="SMKI01000283">
    <property type="protein sequence ID" value="TDC71327.1"/>
    <property type="molecule type" value="Genomic_DNA"/>
</dbReference>
<proteinExistence type="predicted"/>
<gene>
    <name evidence="4" type="ORF">E1283_23595</name>
</gene>
<dbReference type="CDD" id="cd03257">
    <property type="entry name" value="ABC_NikE_OppD_transporters"/>
    <property type="match status" value="1"/>
</dbReference>
<dbReference type="PANTHER" id="PTHR24220">
    <property type="entry name" value="IMPORT ATP-BINDING PROTEIN"/>
    <property type="match status" value="1"/>
</dbReference>
<dbReference type="Proteomes" id="UP000295345">
    <property type="component" value="Unassembled WGS sequence"/>
</dbReference>
<sequence>MTGPDLAVDVTDLTLGMPNTGHVLSDVTLRVPRHGITALTGASGCGKTTLLRAVIGALPPGGRVGSGSVRVLGHDVFALSPGELRALRRHRIGYVGQDPGSSLNPRLRVRRLIAELALDGRPETIRELLDECRLGDVADLPNRRAGELSGGQQRRVALARALARQPEVLLLDEPTAGLDAELRDQIGELLRRLADERGLTILLTSHDPALVARWADQSLELAPTVVATPAPKAAPAPAARGLPAGDGGLAATSVSFRFPTTSRAAAAHPALDAVDFIVPPGATTALIGSSGSGKTTLLRVLAGLQRPDAGQLTLDGRPLAGAAHRRTPDQRRRIQLVPQNPLGALNPAHRVGATLARPLRLHRRA</sequence>
<dbReference type="GO" id="GO:0016887">
    <property type="term" value="F:ATP hydrolysis activity"/>
    <property type="evidence" value="ECO:0007669"/>
    <property type="project" value="InterPro"/>
</dbReference>
<dbReference type="GO" id="GO:0005524">
    <property type="term" value="F:ATP binding"/>
    <property type="evidence" value="ECO:0007669"/>
    <property type="project" value="UniProtKB-KW"/>
</dbReference>
<dbReference type="Pfam" id="PF00005">
    <property type="entry name" value="ABC_tran"/>
    <property type="match status" value="2"/>
</dbReference>
<accession>A0A4R4T3K6</accession>
<evidence type="ECO:0000256" key="1">
    <source>
        <dbReference type="ARBA" id="ARBA00022741"/>
    </source>
</evidence>
<dbReference type="InterPro" id="IPR027417">
    <property type="entry name" value="P-loop_NTPase"/>
</dbReference>
<dbReference type="RefSeq" id="WP_132820139.1">
    <property type="nucleotide sequence ID" value="NZ_SMKI01000283.1"/>
</dbReference>